<keyword evidence="3 6" id="KW-0812">Transmembrane</keyword>
<feature type="transmembrane region" description="Helical" evidence="6">
    <location>
        <begin position="139"/>
        <end position="157"/>
    </location>
</feature>
<dbReference type="GO" id="GO:0022857">
    <property type="term" value="F:transmembrane transporter activity"/>
    <property type="evidence" value="ECO:0007669"/>
    <property type="project" value="InterPro"/>
</dbReference>
<dbReference type="InterPro" id="IPR051068">
    <property type="entry name" value="MFS_Domain-Containing_Protein"/>
</dbReference>
<dbReference type="InterPro" id="IPR020846">
    <property type="entry name" value="MFS_dom"/>
</dbReference>
<comment type="subcellular location">
    <subcellularLocation>
        <location evidence="1">Endomembrane system</location>
        <topology evidence="1">Multi-pass membrane protein</topology>
    </subcellularLocation>
</comment>
<evidence type="ECO:0000256" key="2">
    <source>
        <dbReference type="ARBA" id="ARBA00022448"/>
    </source>
</evidence>
<feature type="transmembrane region" description="Helical" evidence="6">
    <location>
        <begin position="458"/>
        <end position="481"/>
    </location>
</feature>
<evidence type="ECO:0000256" key="3">
    <source>
        <dbReference type="ARBA" id="ARBA00022692"/>
    </source>
</evidence>
<feature type="domain" description="Major facilitator superfamily (MFS) profile" evidence="7">
    <location>
        <begin position="73"/>
        <end position="487"/>
    </location>
</feature>
<keyword evidence="5 6" id="KW-0472">Membrane</keyword>
<evidence type="ECO:0000256" key="4">
    <source>
        <dbReference type="ARBA" id="ARBA00022989"/>
    </source>
</evidence>
<dbReference type="SUPFAM" id="SSF103473">
    <property type="entry name" value="MFS general substrate transporter"/>
    <property type="match status" value="1"/>
</dbReference>
<feature type="transmembrane region" description="Helical" evidence="6">
    <location>
        <begin position="433"/>
        <end position="451"/>
    </location>
</feature>
<evidence type="ECO:0000313" key="8">
    <source>
        <dbReference type="EMBL" id="CAE0718254.1"/>
    </source>
</evidence>
<feature type="transmembrane region" description="Helical" evidence="6">
    <location>
        <begin position="367"/>
        <end position="387"/>
    </location>
</feature>
<dbReference type="InterPro" id="IPR011701">
    <property type="entry name" value="MFS"/>
</dbReference>
<gene>
    <name evidence="8" type="ORF">PAUS00366_LOCUS11008</name>
</gene>
<dbReference type="PANTHER" id="PTHR23510:SF3">
    <property type="entry name" value="MAJOR FACILITATOR SUPERFAMILY DOMAIN-CONTAINING PROTEIN 8"/>
    <property type="match status" value="1"/>
</dbReference>
<evidence type="ECO:0000259" key="7">
    <source>
        <dbReference type="PROSITE" id="PS50850"/>
    </source>
</evidence>
<proteinExistence type="predicted"/>
<feature type="transmembrane region" description="Helical" evidence="6">
    <location>
        <begin position="108"/>
        <end position="127"/>
    </location>
</feature>
<dbReference type="PANTHER" id="PTHR23510">
    <property type="entry name" value="INNER MEMBRANE TRANSPORT PROTEIN YAJR"/>
    <property type="match status" value="1"/>
</dbReference>
<feature type="transmembrane region" description="Helical" evidence="6">
    <location>
        <begin position="339"/>
        <end position="361"/>
    </location>
</feature>
<organism evidence="8">
    <name type="scientific">Pseudo-nitzschia australis</name>
    <dbReference type="NCBI Taxonomy" id="44445"/>
    <lineage>
        <taxon>Eukaryota</taxon>
        <taxon>Sar</taxon>
        <taxon>Stramenopiles</taxon>
        <taxon>Ochrophyta</taxon>
        <taxon>Bacillariophyta</taxon>
        <taxon>Bacillariophyceae</taxon>
        <taxon>Bacillariophycidae</taxon>
        <taxon>Bacillariales</taxon>
        <taxon>Bacillariaceae</taxon>
        <taxon>Pseudo-nitzschia</taxon>
    </lineage>
</organism>
<feature type="transmembrane region" description="Helical" evidence="6">
    <location>
        <begin position="242"/>
        <end position="262"/>
    </location>
</feature>
<feature type="transmembrane region" description="Helical" evidence="6">
    <location>
        <begin position="163"/>
        <end position="187"/>
    </location>
</feature>
<dbReference type="Pfam" id="PF07690">
    <property type="entry name" value="MFS_1"/>
    <property type="match status" value="1"/>
</dbReference>
<dbReference type="EMBL" id="HBIX01015097">
    <property type="protein sequence ID" value="CAE0718254.1"/>
    <property type="molecule type" value="Transcribed_RNA"/>
</dbReference>
<feature type="transmembrane region" description="Helical" evidence="6">
    <location>
        <begin position="72"/>
        <end position="96"/>
    </location>
</feature>
<name>A0A7S4AKJ6_9STRA</name>
<dbReference type="GO" id="GO:0012505">
    <property type="term" value="C:endomembrane system"/>
    <property type="evidence" value="ECO:0007669"/>
    <property type="project" value="UniProtKB-SubCell"/>
</dbReference>
<dbReference type="InterPro" id="IPR036259">
    <property type="entry name" value="MFS_trans_sf"/>
</dbReference>
<dbReference type="Gene3D" id="1.20.1250.20">
    <property type="entry name" value="MFS general substrate transporter like domains"/>
    <property type="match status" value="1"/>
</dbReference>
<dbReference type="PROSITE" id="PS50850">
    <property type="entry name" value="MFS"/>
    <property type="match status" value="1"/>
</dbReference>
<keyword evidence="4 6" id="KW-1133">Transmembrane helix</keyword>
<evidence type="ECO:0000256" key="5">
    <source>
        <dbReference type="ARBA" id="ARBA00023136"/>
    </source>
</evidence>
<feature type="transmembrane region" description="Helical" evidence="6">
    <location>
        <begin position="399"/>
        <end position="421"/>
    </location>
</feature>
<keyword evidence="2" id="KW-0813">Transport</keyword>
<sequence>MTTDPTIPVSTGSSGNYVNMGDSDYSNQPDGVFKDERAGAVNIDQDDVDDLQSLAPSIASSVLTADGIHDPIGFAIVCLVILVGDMARGVFFPTMWPLVEALGGSSVALGYSVASFSFGRILVSPLFGGWSVTHGYSKTLLFSCSILWVGTLLYTQAQNVGHVGFLIFAQVVMGLGSGTLGVTRAFVADVTAQRSRTTYMAWITAVQYSGFTVTPFVGSFFTKVLNDKEYKIGLFRFNQFTAPAYFMNLVITATLVLMLQFFRNRVRISAPKNNNKKSAKRMTIEDAANQVTFVGLTVYDCCILGCMLLNVSTKGSISAFETLGVSIAQSHFDMSSSRAGVIVATCGSIGVVALLSMGHMARFLSDIQLICGGMGIMCFGVLSLGFLEKDVINPSWKFCTAIFLIYSVGYPIGHTAVIGLFSKIVGRRPQGALLGWFASAGSLARLCFPIMSGYLTNFFGVSSVFYVLLCVLPLSIAFTMYGRQTLLFLSQ</sequence>
<evidence type="ECO:0000256" key="1">
    <source>
        <dbReference type="ARBA" id="ARBA00004127"/>
    </source>
</evidence>
<evidence type="ECO:0000256" key="6">
    <source>
        <dbReference type="SAM" id="Phobius"/>
    </source>
</evidence>
<accession>A0A7S4AKJ6</accession>
<reference evidence="8" key="1">
    <citation type="submission" date="2021-01" db="EMBL/GenBank/DDBJ databases">
        <authorList>
            <person name="Corre E."/>
            <person name="Pelletier E."/>
            <person name="Niang G."/>
            <person name="Scheremetjew M."/>
            <person name="Finn R."/>
            <person name="Kale V."/>
            <person name="Holt S."/>
            <person name="Cochrane G."/>
            <person name="Meng A."/>
            <person name="Brown T."/>
            <person name="Cohen L."/>
        </authorList>
    </citation>
    <scope>NUCLEOTIDE SEQUENCE</scope>
    <source>
        <strain evidence="8">10249 10 AB</strain>
    </source>
</reference>
<protein>
    <recommendedName>
        <fullName evidence="7">Major facilitator superfamily (MFS) profile domain-containing protein</fullName>
    </recommendedName>
</protein>
<feature type="transmembrane region" description="Helical" evidence="6">
    <location>
        <begin position="199"/>
        <end position="222"/>
    </location>
</feature>
<dbReference type="AlphaFoldDB" id="A0A7S4AKJ6"/>